<name>A0A382E259_9ZZZZ</name>
<evidence type="ECO:0000313" key="1">
    <source>
        <dbReference type="EMBL" id="SVB44071.1"/>
    </source>
</evidence>
<sequence>MKKIIPLLMVGLVVSCTTTKKSISDPESQQKTSNFVVVDYKNIAQGHGEDYLKVEKFWKPVHQERINDGRMTAWLLLRVVNEEKKDIPYNYITLNVYPDMDKVSNGGATKEDWINAHGAQKYEQEGQKMTALTRKVNNIIRRDLCSTVSSIYSLTKYRIANFMKTAPGQRDAFVESRQGFIQPIFSRMIHDINAPMSGWILNELVTPDGTEKEYDFVSFDLFKDKADIGRAYSNKNYTKLAHPNLSNEEAQAVSNKNRAMRKMVKREIWEVMDYAFKETNINGVWSFSDNKYKPSKLSNSAPLKIIRDGSFMVLHMENGLINHVHAGSTEYDGAKMTEKVNASSKSENNPLGKGFTFNVQPSPNAFLQSGKNPENGTDWNEKWMRATKNTFNRTGIEGVWGRELDDPDRIMV</sequence>
<accession>A0A382E259</accession>
<organism evidence="1">
    <name type="scientific">marine metagenome</name>
    <dbReference type="NCBI Taxonomy" id="408172"/>
    <lineage>
        <taxon>unclassified sequences</taxon>
        <taxon>metagenomes</taxon>
        <taxon>ecological metagenomes</taxon>
    </lineage>
</organism>
<gene>
    <name evidence="1" type="ORF">METZ01_LOCUS196925</name>
</gene>
<dbReference type="AlphaFoldDB" id="A0A382E259"/>
<feature type="non-terminal residue" evidence="1">
    <location>
        <position position="412"/>
    </location>
</feature>
<dbReference type="PROSITE" id="PS51257">
    <property type="entry name" value="PROKAR_LIPOPROTEIN"/>
    <property type="match status" value="1"/>
</dbReference>
<proteinExistence type="predicted"/>
<evidence type="ECO:0008006" key="2">
    <source>
        <dbReference type="Google" id="ProtNLM"/>
    </source>
</evidence>
<reference evidence="1" key="1">
    <citation type="submission" date="2018-05" db="EMBL/GenBank/DDBJ databases">
        <authorList>
            <person name="Lanie J.A."/>
            <person name="Ng W.-L."/>
            <person name="Kazmierczak K.M."/>
            <person name="Andrzejewski T.M."/>
            <person name="Davidsen T.M."/>
            <person name="Wayne K.J."/>
            <person name="Tettelin H."/>
            <person name="Glass J.I."/>
            <person name="Rusch D."/>
            <person name="Podicherti R."/>
            <person name="Tsui H.-C.T."/>
            <person name="Winkler M.E."/>
        </authorList>
    </citation>
    <scope>NUCLEOTIDE SEQUENCE</scope>
</reference>
<dbReference type="EMBL" id="UINC01042012">
    <property type="protein sequence ID" value="SVB44071.1"/>
    <property type="molecule type" value="Genomic_DNA"/>
</dbReference>
<protein>
    <recommendedName>
        <fullName evidence="2">Lipoprotein</fullName>
    </recommendedName>
</protein>
<feature type="non-terminal residue" evidence="1">
    <location>
        <position position="1"/>
    </location>
</feature>